<evidence type="ECO:0000256" key="3">
    <source>
        <dbReference type="ARBA" id="ARBA00010992"/>
    </source>
</evidence>
<evidence type="ECO:0000259" key="15">
    <source>
        <dbReference type="PROSITE" id="PS50850"/>
    </source>
</evidence>
<dbReference type="InterPro" id="IPR020846">
    <property type="entry name" value="MFS_dom"/>
</dbReference>
<dbReference type="SUPFAM" id="SSF57701">
    <property type="entry name" value="Zn2/Cys6 DNA-binding domain"/>
    <property type="match status" value="1"/>
</dbReference>
<dbReference type="PROSITE" id="PS00216">
    <property type="entry name" value="SUGAR_TRANSPORT_1"/>
    <property type="match status" value="2"/>
</dbReference>
<evidence type="ECO:0000256" key="4">
    <source>
        <dbReference type="ARBA" id="ARBA00022448"/>
    </source>
</evidence>
<dbReference type="FunFam" id="1.20.1250.20:FF:000117">
    <property type="entry name" value="MFS hexose transporter"/>
    <property type="match status" value="1"/>
</dbReference>
<dbReference type="Pfam" id="PF04082">
    <property type="entry name" value="Fungal_trans"/>
    <property type="match status" value="1"/>
</dbReference>
<dbReference type="GO" id="GO:0003677">
    <property type="term" value="F:DNA binding"/>
    <property type="evidence" value="ECO:0007669"/>
    <property type="project" value="InterPro"/>
</dbReference>
<dbReference type="RefSeq" id="XP_031000405.1">
    <property type="nucleotide sequence ID" value="XM_031136753.1"/>
</dbReference>
<dbReference type="SMART" id="SM00906">
    <property type="entry name" value="Fungal_trans"/>
    <property type="match status" value="1"/>
</dbReference>
<feature type="transmembrane region" description="Helical" evidence="13">
    <location>
        <begin position="767"/>
        <end position="788"/>
    </location>
</feature>
<evidence type="ECO:0000256" key="5">
    <source>
        <dbReference type="ARBA" id="ARBA00022692"/>
    </source>
</evidence>
<dbReference type="GO" id="GO:0006351">
    <property type="term" value="P:DNA-templated transcription"/>
    <property type="evidence" value="ECO:0007669"/>
    <property type="project" value="InterPro"/>
</dbReference>
<dbReference type="GO" id="GO:0019594">
    <property type="term" value="P:mannitol metabolic process"/>
    <property type="evidence" value="ECO:0007669"/>
    <property type="project" value="UniProtKB-ARBA"/>
</dbReference>
<dbReference type="InterPro" id="IPR002347">
    <property type="entry name" value="SDR_fam"/>
</dbReference>
<comment type="similarity">
    <text evidence="2">Belongs to the short-chain dehydrogenases/reductases (SDR) family.</text>
</comment>
<proteinExistence type="inferred from homology"/>
<evidence type="ECO:0000259" key="14">
    <source>
        <dbReference type="PROSITE" id="PS50048"/>
    </source>
</evidence>
<keyword evidence="11" id="KW-0539">Nucleus</keyword>
<dbReference type="SUPFAM" id="SSF103473">
    <property type="entry name" value="MFS general substrate transporter"/>
    <property type="match status" value="1"/>
</dbReference>
<feature type="transmembrane region" description="Helical" evidence="13">
    <location>
        <begin position="631"/>
        <end position="652"/>
    </location>
</feature>
<dbReference type="GO" id="GO:0005351">
    <property type="term" value="F:carbohydrate:proton symporter activity"/>
    <property type="evidence" value="ECO:0007669"/>
    <property type="project" value="TreeGrafter"/>
</dbReference>
<comment type="caution">
    <text evidence="16">The sequence shown here is derived from an EMBL/GenBank/DDBJ whole genome shotgun (WGS) entry which is preliminary data.</text>
</comment>
<dbReference type="PROSITE" id="PS50048">
    <property type="entry name" value="ZN2_CY6_FUNGAL_2"/>
    <property type="match status" value="1"/>
</dbReference>
<evidence type="ECO:0000256" key="12">
    <source>
        <dbReference type="SAM" id="MobiDB-lite"/>
    </source>
</evidence>
<evidence type="ECO:0000256" key="11">
    <source>
        <dbReference type="ARBA" id="ARBA00023242"/>
    </source>
</evidence>
<keyword evidence="7" id="KW-0521">NADP</keyword>
<comment type="similarity">
    <text evidence="3">Belongs to the major facilitator superfamily. Sugar transporter (TC 2.A.1.1) family.</text>
</comment>
<dbReference type="NCBIfam" id="TIGR00879">
    <property type="entry name" value="SP"/>
    <property type="match status" value="1"/>
</dbReference>
<dbReference type="PRINTS" id="PR00081">
    <property type="entry name" value="GDHRDH"/>
</dbReference>
<feature type="region of interest" description="Disordered" evidence="12">
    <location>
        <begin position="1132"/>
        <end position="1154"/>
    </location>
</feature>
<feature type="transmembrane region" description="Helical" evidence="13">
    <location>
        <begin position="794"/>
        <end position="815"/>
    </location>
</feature>
<feature type="transmembrane region" description="Helical" evidence="13">
    <location>
        <begin position="541"/>
        <end position="561"/>
    </location>
</feature>
<accession>A0A507BIV3</accession>
<dbReference type="InterPro" id="IPR005828">
    <property type="entry name" value="MFS_sugar_transport-like"/>
</dbReference>
<dbReference type="InterPro" id="IPR050360">
    <property type="entry name" value="MFS_Sugar_Transporters"/>
</dbReference>
<dbReference type="CDD" id="cd14654">
    <property type="entry name" value="ZIP_Gal4"/>
    <property type="match status" value="1"/>
</dbReference>
<dbReference type="InterPro" id="IPR007219">
    <property type="entry name" value="XnlR_reg_dom"/>
</dbReference>
<keyword evidence="17" id="KW-1185">Reference proteome</keyword>
<evidence type="ECO:0000256" key="9">
    <source>
        <dbReference type="ARBA" id="ARBA00023002"/>
    </source>
</evidence>
<feature type="transmembrane region" description="Helical" evidence="13">
    <location>
        <begin position="509"/>
        <end position="529"/>
    </location>
</feature>
<gene>
    <name evidence="16" type="ORF">E0L32_002551</name>
</gene>
<dbReference type="Gene3D" id="4.10.240.10">
    <property type="entry name" value="Zn(2)-C6 fungal-type DNA-binding domain"/>
    <property type="match status" value="1"/>
</dbReference>
<feature type="region of interest" description="Disordered" evidence="12">
    <location>
        <begin position="1571"/>
        <end position="1607"/>
    </location>
</feature>
<evidence type="ECO:0000256" key="10">
    <source>
        <dbReference type="ARBA" id="ARBA00023136"/>
    </source>
</evidence>
<keyword evidence="8 13" id="KW-1133">Transmembrane helix</keyword>
<evidence type="ECO:0000256" key="13">
    <source>
        <dbReference type="SAM" id="Phobius"/>
    </source>
</evidence>
<dbReference type="SMART" id="SM00066">
    <property type="entry name" value="GAL4"/>
    <property type="match status" value="1"/>
</dbReference>
<dbReference type="GO" id="GO:0000981">
    <property type="term" value="F:DNA-binding transcription factor activity, RNA polymerase II-specific"/>
    <property type="evidence" value="ECO:0007669"/>
    <property type="project" value="InterPro"/>
</dbReference>
<dbReference type="InterPro" id="IPR001138">
    <property type="entry name" value="Zn2Cys6_DnaBD"/>
</dbReference>
<reference evidence="16 17" key="1">
    <citation type="submission" date="2019-06" db="EMBL/GenBank/DDBJ databases">
        <title>Draft genome sequence of the filamentous fungus Phialemoniopsis curvata isolated from diesel fuel.</title>
        <authorList>
            <person name="Varaljay V.A."/>
            <person name="Lyon W.J."/>
            <person name="Crouch A.L."/>
            <person name="Drake C.E."/>
            <person name="Hollomon J.M."/>
            <person name="Nadeau L.J."/>
            <person name="Nunn H.S."/>
            <person name="Stevenson B.S."/>
            <person name="Bojanowski C.L."/>
            <person name="Crookes-Goodson W.J."/>
        </authorList>
    </citation>
    <scope>NUCLEOTIDE SEQUENCE [LARGE SCALE GENOMIC DNA]</scope>
    <source>
        <strain evidence="16 17">D216</strain>
    </source>
</reference>
<evidence type="ECO:0008006" key="18">
    <source>
        <dbReference type="Google" id="ProtNLM"/>
    </source>
</evidence>
<keyword evidence="5 13" id="KW-0812">Transmembrane</keyword>
<dbReference type="GO" id="GO:0008270">
    <property type="term" value="F:zinc ion binding"/>
    <property type="evidence" value="ECO:0007669"/>
    <property type="project" value="InterPro"/>
</dbReference>
<dbReference type="Pfam" id="PF13561">
    <property type="entry name" value="adh_short_C2"/>
    <property type="match status" value="1"/>
</dbReference>
<evidence type="ECO:0000256" key="1">
    <source>
        <dbReference type="ARBA" id="ARBA00004141"/>
    </source>
</evidence>
<feature type="compositionally biased region" description="Polar residues" evidence="12">
    <location>
        <begin position="1140"/>
        <end position="1154"/>
    </location>
</feature>
<dbReference type="PROSITE" id="PS50850">
    <property type="entry name" value="MFS"/>
    <property type="match status" value="1"/>
</dbReference>
<dbReference type="Gene3D" id="3.40.50.720">
    <property type="entry name" value="NAD(P)-binding Rossmann-like Domain"/>
    <property type="match status" value="1"/>
</dbReference>
<evidence type="ECO:0000256" key="7">
    <source>
        <dbReference type="ARBA" id="ARBA00022857"/>
    </source>
</evidence>
<protein>
    <recommendedName>
        <fullName evidence="18">Lactose permease</fullName>
    </recommendedName>
</protein>
<dbReference type="InterPro" id="IPR036291">
    <property type="entry name" value="NAD(P)-bd_dom_sf"/>
</dbReference>
<dbReference type="InterPro" id="IPR036259">
    <property type="entry name" value="MFS_trans_sf"/>
</dbReference>
<dbReference type="EMBL" id="SKBQ01000010">
    <property type="protein sequence ID" value="TPX18694.1"/>
    <property type="molecule type" value="Genomic_DNA"/>
</dbReference>
<dbReference type="InterPro" id="IPR005829">
    <property type="entry name" value="Sugar_transporter_CS"/>
</dbReference>
<dbReference type="CDD" id="cd12148">
    <property type="entry name" value="fungal_TF_MHR"/>
    <property type="match status" value="1"/>
</dbReference>
<dbReference type="PANTHER" id="PTHR48022">
    <property type="entry name" value="PLASTIDIC GLUCOSE TRANSPORTER 4"/>
    <property type="match status" value="1"/>
</dbReference>
<dbReference type="InParanoid" id="A0A507BIV3"/>
<evidence type="ECO:0000313" key="16">
    <source>
        <dbReference type="EMBL" id="TPX18694.1"/>
    </source>
</evidence>
<dbReference type="InterPro" id="IPR003663">
    <property type="entry name" value="Sugar/inositol_transpt"/>
</dbReference>
<keyword evidence="10 13" id="KW-0472">Membrane</keyword>
<feature type="compositionally biased region" description="Low complexity" evidence="12">
    <location>
        <begin position="1571"/>
        <end position="1580"/>
    </location>
</feature>
<keyword evidence="4" id="KW-0813">Transport</keyword>
<dbReference type="GO" id="GO:0050085">
    <property type="term" value="F:mannitol 2-dehydrogenase (NADP+) activity"/>
    <property type="evidence" value="ECO:0007669"/>
    <property type="project" value="UniProtKB-ARBA"/>
</dbReference>
<keyword evidence="9" id="KW-0560">Oxidoreductase</keyword>
<dbReference type="GeneID" id="41969998"/>
<feature type="transmembrane region" description="Helical" evidence="13">
    <location>
        <begin position="476"/>
        <end position="497"/>
    </location>
</feature>
<dbReference type="FunFam" id="3.40.50.720:FF:000090">
    <property type="entry name" value="NADP-dependent mannitol dehydrogenase"/>
    <property type="match status" value="1"/>
</dbReference>
<dbReference type="Pfam" id="PF00172">
    <property type="entry name" value="Zn_clus"/>
    <property type="match status" value="1"/>
</dbReference>
<dbReference type="PROSITE" id="PS00463">
    <property type="entry name" value="ZN2_CY6_FUNGAL_1"/>
    <property type="match status" value="1"/>
</dbReference>
<feature type="domain" description="Major facilitator superfamily (MFS) profile" evidence="15">
    <location>
        <begin position="382"/>
        <end position="819"/>
    </location>
</feature>
<feature type="transmembrane region" description="Helical" evidence="13">
    <location>
        <begin position="417"/>
        <end position="439"/>
    </location>
</feature>
<feature type="domain" description="Zn(2)-C6 fungal-type" evidence="14">
    <location>
        <begin position="906"/>
        <end position="936"/>
    </location>
</feature>
<comment type="subcellular location">
    <subcellularLocation>
        <location evidence="1">Membrane</location>
        <topology evidence="1">Multi-pass membrane protein</topology>
    </subcellularLocation>
</comment>
<dbReference type="PANTHER" id="PTHR48022:SF3">
    <property type="entry name" value="HEXOSE TRANSPORTER PROTEIN (AFU_ORTHOLOGUE AFUA_8G04480)-RELATED"/>
    <property type="match status" value="1"/>
</dbReference>
<name>A0A507BIV3_9PEZI</name>
<organism evidence="16 17">
    <name type="scientific">Thyridium curvatum</name>
    <dbReference type="NCBI Taxonomy" id="1093900"/>
    <lineage>
        <taxon>Eukaryota</taxon>
        <taxon>Fungi</taxon>
        <taxon>Dikarya</taxon>
        <taxon>Ascomycota</taxon>
        <taxon>Pezizomycotina</taxon>
        <taxon>Sordariomycetes</taxon>
        <taxon>Sordariomycetidae</taxon>
        <taxon>Thyridiales</taxon>
        <taxon>Thyridiaceae</taxon>
        <taxon>Thyridium</taxon>
    </lineage>
</organism>
<evidence type="ECO:0000256" key="8">
    <source>
        <dbReference type="ARBA" id="ARBA00022989"/>
    </source>
</evidence>
<keyword evidence="6" id="KW-0479">Metal-binding</keyword>
<dbReference type="Proteomes" id="UP000319257">
    <property type="component" value="Unassembled WGS sequence"/>
</dbReference>
<dbReference type="CDD" id="cd00067">
    <property type="entry name" value="GAL4"/>
    <property type="match status" value="1"/>
</dbReference>
<feature type="transmembrane region" description="Helical" evidence="13">
    <location>
        <begin position="451"/>
        <end position="470"/>
    </location>
</feature>
<sequence>MTVPQQSIRRPNPPIKDSVFDSLRLDGRTVIVTGGCGGIGYEVSRGLAEAGANAPKLSSKLAADFGVKVRTYKVDVRSYAEVEAAVAQVVQNFGRLDVMIANAGIPTKAGGLDDPIDAWNNVRATDFDGVYHCVRAAGLVFREQKRGVAIITASMSGHAANVPQEQSCYNACKAGCIHLAKSLAVEWAKWGGRINSVSPGYVDTAISGDCAFEVKEQWFGLTPMMRDADPRELKGIYLYLASDASSYTTGADFIVDGGYTASSYITIFFNGNSIPKQRTMSLETIKHTTSAMETTQEAHVNKAGSSHLLPILVFRYQAFGTHHSYFVGLSRSWDLWCLRPHQVMSPQRQKDAKIVGETLAEVLPQTEKYWFQQPHLMRLNLLLLIPLLSSSVSGYDGSLMNGLQSLHQWRDYFGNPAGAVLGLVNAAQSIGSVLALPFVGNLSDKFGRKPILLTGIILICIASAIQAASVNYPMFVVSRAIVGFGGMFVVQPSPMLIAELAYPTHRGKYTSAFWTLYYLGAILASWTTFGTQAHNSDISWRIPSALQAGFPLVQLIFFYWLPESPRWLVAQDRLREASDTLNRYHDPDTENSPLVSRELAEIVQSIQNEKLAESTGWSALVSTPGNRKRTLIAVCTGAFAQWNGIGIVSYYLTLVLDSIGITDTFDQTLINGLLQIFNFGAALSAAFLVDRLGRRTLFLWSGVGMLVSYIVWTACSAVNANTGNKSAGIVVVVCLFIYYFHYDIAWTPLLFGYPTEIFPYSLRSKGIAVELFAIYGSLIIAAFTNPIGMDNIAWKFYIVFCIFLLIFLVITWFLFPETKGYSLEEIAKIFDGEDVMNEAIVRGKGQEISHETGGHAISHHEELDMDSDPAMHSEIHVPHGFDVESMDSFDPFLDEMHSSIGSSDQACKECRRRKARCNRALPTCDLCVKYRRHCLYEKHARTPLTRKHLTEVETRLERAEAQLRRMRTLVPQHLRRWESGNAKHTSVLQEQSDQQPLDFSQAPSQPNGADVTTKTTCPDPTDSAPAVSPADPSMPAKSAESSCSVPRPAEAENQRLLERAPHDDDFEWCELEAVHPTGLSPDGTAVGDIPGEDSHVSDGMASLTVNEKEAGYLGIASGAALLRILEPRASRRRAPSRSAQYPTSAPWSSSAFTRLTPQPNPNRHIAESMIDAYFRLYHVSYPIIHEPTFRAQYSEVIPRPGGACWTVLAYVVAAIGVWTSATSSADTLDMALFAQARSVLGFDFLEMGNITLVQALTLASNYQQKRDKPNSGYNYLGLAVRMAMGLGLHKEFQGWNISPLNMEIRRRVWWSLCVFDVGATITFSRPDVWPYRGVEVSFPLNVNDRELTAASTSYPLESNQITPYTAVATQARFHIATHQCYERVISKPLPSAEELLRLDKECIQTWQAGLPAYFSESTSVPEKYAHAHAVMSWRLRNLRIIMYRPFVIRRALRRRADSDEASTEAYNRCLADAKSTIEGISEFWGRHEHNRLTAWYALYFLFQAALIPCICLRNDPSAEAAPDWRAQLTSTLHTISAIAPVNASSALSYQIVYDLCGRYLDIPRPQQLDAAAHPAASDAAGQLRQEETAAATPGVTEDSGDGLNDGWPAAVQPVGESPQTQVNNVFSMMWPNVPPLEAADVVMGDDAGWMEFLRAGSMEDWAGTRAGAES</sequence>
<evidence type="ECO:0000313" key="17">
    <source>
        <dbReference type="Proteomes" id="UP000319257"/>
    </source>
</evidence>
<dbReference type="Pfam" id="PF00083">
    <property type="entry name" value="Sugar_tr"/>
    <property type="match status" value="1"/>
</dbReference>
<feature type="transmembrane region" description="Helical" evidence="13">
    <location>
        <begin position="726"/>
        <end position="746"/>
    </location>
</feature>
<dbReference type="SUPFAM" id="SSF51735">
    <property type="entry name" value="NAD(P)-binding Rossmann-fold domains"/>
    <property type="match status" value="1"/>
</dbReference>
<dbReference type="InterPro" id="IPR036864">
    <property type="entry name" value="Zn2-C6_fun-type_DNA-bd_sf"/>
</dbReference>
<feature type="region of interest" description="Disordered" evidence="12">
    <location>
        <begin position="983"/>
        <end position="1050"/>
    </location>
</feature>
<dbReference type="GO" id="GO:0016020">
    <property type="term" value="C:membrane"/>
    <property type="evidence" value="ECO:0007669"/>
    <property type="project" value="UniProtKB-SubCell"/>
</dbReference>
<evidence type="ECO:0000256" key="6">
    <source>
        <dbReference type="ARBA" id="ARBA00022723"/>
    </source>
</evidence>
<feature type="compositionally biased region" description="Polar residues" evidence="12">
    <location>
        <begin position="983"/>
        <end position="1018"/>
    </location>
</feature>
<evidence type="ECO:0000256" key="2">
    <source>
        <dbReference type="ARBA" id="ARBA00006484"/>
    </source>
</evidence>
<dbReference type="OrthoDB" id="3364175at2759"/>
<dbReference type="InterPro" id="IPR005600">
    <property type="entry name" value="Gal4_dimer_dom"/>
</dbReference>
<dbReference type="Gene3D" id="1.20.1250.20">
    <property type="entry name" value="MFS general substrate transporter like domains"/>
    <property type="match status" value="1"/>
</dbReference>
<feature type="transmembrane region" description="Helical" evidence="13">
    <location>
        <begin position="697"/>
        <end position="720"/>
    </location>
</feature>